<feature type="region of interest" description="Disordered" evidence="1">
    <location>
        <begin position="854"/>
        <end position="873"/>
    </location>
</feature>
<feature type="transmembrane region" description="Helical" evidence="2">
    <location>
        <begin position="105"/>
        <end position="123"/>
    </location>
</feature>
<feature type="compositionally biased region" description="Polar residues" evidence="1">
    <location>
        <begin position="858"/>
        <end position="873"/>
    </location>
</feature>
<evidence type="ECO:0000256" key="1">
    <source>
        <dbReference type="SAM" id="MobiDB-lite"/>
    </source>
</evidence>
<gene>
    <name evidence="3" type="primary">ENV</name>
</gene>
<proteinExistence type="predicted"/>
<accession>A0A3Q9T2I2</accession>
<name>A0A3Q9T2I2_9RETR</name>
<dbReference type="SUPFAM" id="SSF58069">
    <property type="entry name" value="Virus ectodomain"/>
    <property type="match status" value="1"/>
</dbReference>
<evidence type="ECO:0000256" key="2">
    <source>
        <dbReference type="SAM" id="Phobius"/>
    </source>
</evidence>
<protein>
    <submittedName>
        <fullName evidence="3">Env protein</fullName>
    </submittedName>
</protein>
<keyword evidence="2" id="KW-0472">Membrane</keyword>
<reference evidence="3" key="1">
    <citation type="submission" date="2018-11" db="EMBL/GenBank/DDBJ databases">
        <title>Complete genome sequence of three RELIK-like viruses identified in commercial meat rabbits in Italy.</title>
        <authorList>
            <person name="Zamperin G."/>
        </authorList>
    </citation>
    <scope>NUCLEOTIDE SEQUENCE</scope>
    <source>
        <strain evidence="3">18RS8-7</strain>
    </source>
</reference>
<organism evidence="3">
    <name type="scientific">Rabbit endogenous lentivirus type K</name>
    <dbReference type="NCBI Taxonomy" id="596477"/>
    <lineage>
        <taxon>Viruses</taxon>
        <taxon>Riboviria</taxon>
        <taxon>Pararnavirae</taxon>
        <taxon>Artverviricota</taxon>
        <taxon>Revtraviricetes</taxon>
        <taxon>Ortervirales</taxon>
        <taxon>Retroviridae</taxon>
        <taxon>Orthoretrovirinae</taxon>
        <taxon>Lentivirus</taxon>
    </lineage>
</organism>
<dbReference type="EMBL" id="MK182290">
    <property type="protein sequence ID" value="AZY88400.1"/>
    <property type="molecule type" value="Genomic_DNA"/>
</dbReference>
<keyword evidence="2" id="KW-0812">Transmembrane</keyword>
<keyword evidence="2" id="KW-1133">Transmembrane helix</keyword>
<evidence type="ECO:0000313" key="3">
    <source>
        <dbReference type="EMBL" id="AZY88400.1"/>
    </source>
</evidence>
<sequence length="873" mass="99479">MATAAANGEMYFKGREAKDLYEQYALKRVNEEENPLLVNPFEGLPEDQQDELAARQQAHLQQVKEELKRWDSDKGKLIEGKRTLKRFKILGNLMKLWERFELPMLRAYGLIMIIIILIIWPSVKTEEQVLGLVENPPAYTYPDVNNVPFTCESNVPRSGCEPTGTLSLIKTEVKNYTIPWLTRAKELVGPWRDLIERFLSSNCKRSKIECGNYTCHAHNNYTNWTCSGVVPKLTGPLNLITKQSISFLTDAGSMECIDITEIKKNTPLTYTMRGCPLEGTIYEACDELKQTMFEAGLSRLCVRPPFALIKCLEYKTYSLSRDDKFYWGKPNCTSWVATTCTEEIPFLGPDLTLLGLEHSYLEPYVNNTKERMDYSEWETAFAHDIDPSLTITKIQGHINCSWVAVKDSLVWMTFKQNRGVQIGEGQEKDLERISHVECSFYYENESYYLNESNIPLHLSTPDFGYSMYMNETYKIQWSTIRDEFSVSFICKNGSEHRYIRCRPPSNNQSTHCFWQAGYEMFHKHFVKTPVREDPGNWTCRTEGEVLYARCTHPLDSKKEIHCYIRDLEWEKRMITFLAAYMVVKATPFTYVPVNMSDLTIPIKPMRKKRDFGVTAAIVTTAVSAATVAGAVTGALALSTTQIQGDALESLLKIIQEQQAQLGDQSALLKTHAMGLQMLEAHAVQIEQIITILALERELKCEAIGRVCITTIPWNNLSIPNATQLADMFKHNHSTWLEWVNATAHLEANITKRALQIIQLQNIAAFKIDQVKTVEQAIHILTDTVSSWLPSWKWFKIGAIFCMVLVCLPILQHLFSIGQNFAKGYLALRKTPSPPETEEEEKERKRIPNLEIKPGYAQECSSPGPSSSTGFAGL</sequence>